<dbReference type="RefSeq" id="WP_231010076.1">
    <property type="nucleotide sequence ID" value="NZ_BAAAEW010000026.1"/>
</dbReference>
<feature type="compositionally biased region" description="Low complexity" evidence="1">
    <location>
        <begin position="45"/>
        <end position="58"/>
    </location>
</feature>
<evidence type="ECO:0000313" key="2">
    <source>
        <dbReference type="EMBL" id="GAA0759014.1"/>
    </source>
</evidence>
<feature type="compositionally biased region" description="Low complexity" evidence="1">
    <location>
        <begin position="14"/>
        <end position="37"/>
    </location>
</feature>
<gene>
    <name evidence="2" type="ORF">GCM10009107_40040</name>
</gene>
<reference evidence="3" key="1">
    <citation type="journal article" date="2019" name="Int. J. Syst. Evol. Microbiol.">
        <title>The Global Catalogue of Microorganisms (GCM) 10K type strain sequencing project: providing services to taxonomists for standard genome sequencing and annotation.</title>
        <authorList>
            <consortium name="The Broad Institute Genomics Platform"/>
            <consortium name="The Broad Institute Genome Sequencing Center for Infectious Disease"/>
            <person name="Wu L."/>
            <person name="Ma J."/>
        </authorList>
    </citation>
    <scope>NUCLEOTIDE SEQUENCE [LARGE SCALE GENOMIC DNA]</scope>
    <source>
        <strain evidence="3">JCM 15503</strain>
    </source>
</reference>
<keyword evidence="2" id="KW-0966">Cell projection</keyword>
<name>A0ABP3VLB3_9BURK</name>
<keyword evidence="3" id="KW-1185">Reference proteome</keyword>
<dbReference type="Proteomes" id="UP001500279">
    <property type="component" value="Unassembled WGS sequence"/>
</dbReference>
<feature type="region of interest" description="Disordered" evidence="1">
    <location>
        <begin position="1"/>
        <end position="59"/>
    </location>
</feature>
<evidence type="ECO:0000256" key="1">
    <source>
        <dbReference type="SAM" id="MobiDB-lite"/>
    </source>
</evidence>
<dbReference type="EMBL" id="BAAAEW010000026">
    <property type="protein sequence ID" value="GAA0759014.1"/>
    <property type="molecule type" value="Genomic_DNA"/>
</dbReference>
<keyword evidence="2" id="KW-0969">Cilium</keyword>
<accession>A0ABP3VLB3</accession>
<sequence>MQTLSLDPSTLLRPTSPAGTPSSSSANAAGRTGAATAMPSAEFTAAPRPSPAAKASPALRTSALQAWVPGQQQQVAATQQTADYLGRLGQALGEFKQGLSQAIALKLPASSTLLAQRDQIGQLWQQRSSATAGTLDAQGQRTEPGAARQNFQMRGLDQASLTSPARETLSLNVPGQRQAITVVLGNASGQPADPDSALRQLNEALAPADLKATLNSEDGSVQLSVPEAQWPAVRDGLSLRGGGQRFPAGQPTRPRLEAQPEAMQPARWQLGDATSQRETLHAVLGAERLVRERSHETRSELAELQAAADTSSAESLAAAQDRAQATADKLAAAPAYASWRELLPAVHALQRDRVDKLLS</sequence>
<keyword evidence="2" id="KW-0282">Flagellum</keyword>
<comment type="caution">
    <text evidence="2">The sequence shown here is derived from an EMBL/GenBank/DDBJ whole genome shotgun (WGS) entry which is preliminary data.</text>
</comment>
<organism evidence="2 3">
    <name type="scientific">Ideonella azotifigens</name>
    <dbReference type="NCBI Taxonomy" id="513160"/>
    <lineage>
        <taxon>Bacteria</taxon>
        <taxon>Pseudomonadati</taxon>
        <taxon>Pseudomonadota</taxon>
        <taxon>Betaproteobacteria</taxon>
        <taxon>Burkholderiales</taxon>
        <taxon>Sphaerotilaceae</taxon>
        <taxon>Ideonella</taxon>
    </lineage>
</organism>
<proteinExistence type="predicted"/>
<evidence type="ECO:0000313" key="3">
    <source>
        <dbReference type="Proteomes" id="UP001500279"/>
    </source>
</evidence>
<feature type="region of interest" description="Disordered" evidence="1">
    <location>
        <begin position="239"/>
        <end position="263"/>
    </location>
</feature>
<protein>
    <submittedName>
        <fullName evidence="2">Flagellin</fullName>
    </submittedName>
</protein>